<feature type="domain" description="F-box" evidence="1">
    <location>
        <begin position="5"/>
        <end position="52"/>
    </location>
</feature>
<evidence type="ECO:0000259" key="1">
    <source>
        <dbReference type="PROSITE" id="PS50181"/>
    </source>
</evidence>
<dbReference type="InterPro" id="IPR001810">
    <property type="entry name" value="F-box_dom"/>
</dbReference>
<dbReference type="Proteomes" id="UP000467841">
    <property type="component" value="Unassembled WGS sequence"/>
</dbReference>
<evidence type="ECO:0000313" key="3">
    <source>
        <dbReference type="Proteomes" id="UP000467841"/>
    </source>
</evidence>
<comment type="caution">
    <text evidence="2">The sequence shown here is derived from an EMBL/GenBank/DDBJ whole genome shotgun (WGS) entry which is preliminary data.</text>
</comment>
<dbReference type="NCBIfam" id="TIGR01640">
    <property type="entry name" value="F_box_assoc_1"/>
    <property type="match status" value="1"/>
</dbReference>
<accession>A0A6D2HHB1</accession>
<sequence>MNRARWEDYRIPLDLIVEILKKLPAKSLVRFKSVSKEWSTIISSRRDFIESIVTRSLAHPPHKVPLFILYHCVPEAFFTVSSSFSQSTKHAVSLRRSDSIDPSYDCYSRSFEYIYARGLICCYSLVCHLVTIYNPTTRQSVHLPVMEPPVPRFREQRTHCYFGYDPVMNQYKVLYFIAYYTANKQSIYVFTLGGSQSWRKLQGFAEKLLPEGVGLCVDGIIYYVATLRVEEKGKKRCETVLLSFDIRSERFDHVCAPESMLRVVLSIGIAVNHLGKLGFIGRNRIGTSLWVLENAEKQECSKITLGLLDADPLEMLQNGQSGFSGVTPAGEIFVTDEWRFYSQKLKPAYVYYYDMKQNSFRRLEIQGTSPEDIKNPEDDLVCVFPIHAHVENTMCL</sequence>
<dbReference type="Pfam" id="PF00646">
    <property type="entry name" value="F-box"/>
    <property type="match status" value="1"/>
</dbReference>
<dbReference type="PANTHER" id="PTHR31111:SF105">
    <property type="entry name" value="F-BOX DOMAIN-CONTAINING PROTEIN"/>
    <property type="match status" value="1"/>
</dbReference>
<dbReference type="PROSITE" id="PS50181">
    <property type="entry name" value="FBOX"/>
    <property type="match status" value="1"/>
</dbReference>
<dbReference type="Gene3D" id="1.20.1280.50">
    <property type="match status" value="1"/>
</dbReference>
<name>A0A6D2HHB1_9BRAS</name>
<proteinExistence type="predicted"/>
<dbReference type="Pfam" id="PF08268">
    <property type="entry name" value="FBA_3"/>
    <property type="match status" value="1"/>
</dbReference>
<organism evidence="2 3">
    <name type="scientific">Microthlaspi erraticum</name>
    <dbReference type="NCBI Taxonomy" id="1685480"/>
    <lineage>
        <taxon>Eukaryota</taxon>
        <taxon>Viridiplantae</taxon>
        <taxon>Streptophyta</taxon>
        <taxon>Embryophyta</taxon>
        <taxon>Tracheophyta</taxon>
        <taxon>Spermatophyta</taxon>
        <taxon>Magnoliopsida</taxon>
        <taxon>eudicotyledons</taxon>
        <taxon>Gunneridae</taxon>
        <taxon>Pentapetalae</taxon>
        <taxon>rosids</taxon>
        <taxon>malvids</taxon>
        <taxon>Brassicales</taxon>
        <taxon>Brassicaceae</taxon>
        <taxon>Coluteocarpeae</taxon>
        <taxon>Microthlaspi</taxon>
    </lineage>
</organism>
<dbReference type="SMART" id="SM00256">
    <property type="entry name" value="FBOX"/>
    <property type="match status" value="1"/>
</dbReference>
<dbReference type="InterPro" id="IPR017451">
    <property type="entry name" value="F-box-assoc_interact_dom"/>
</dbReference>
<protein>
    <recommendedName>
        <fullName evidence="1">F-box domain-containing protein</fullName>
    </recommendedName>
</protein>
<keyword evidence="3" id="KW-1185">Reference proteome</keyword>
<dbReference type="SUPFAM" id="SSF81383">
    <property type="entry name" value="F-box domain"/>
    <property type="match status" value="1"/>
</dbReference>
<gene>
    <name evidence="2" type="ORF">MERR_LOCUS954</name>
</gene>
<dbReference type="CDD" id="cd22157">
    <property type="entry name" value="F-box_AtFBW1-like"/>
    <property type="match status" value="1"/>
</dbReference>
<dbReference type="InterPro" id="IPR036047">
    <property type="entry name" value="F-box-like_dom_sf"/>
</dbReference>
<reference evidence="2" key="1">
    <citation type="submission" date="2020-01" db="EMBL/GenBank/DDBJ databases">
        <authorList>
            <person name="Mishra B."/>
        </authorList>
    </citation>
    <scope>NUCLEOTIDE SEQUENCE [LARGE SCALE GENOMIC DNA]</scope>
</reference>
<evidence type="ECO:0000313" key="2">
    <source>
        <dbReference type="EMBL" id="CAA7013720.1"/>
    </source>
</evidence>
<dbReference type="PANTHER" id="PTHR31111">
    <property type="entry name" value="BNAA05G37150D PROTEIN-RELATED"/>
    <property type="match status" value="1"/>
</dbReference>
<dbReference type="OrthoDB" id="1028281at2759"/>
<dbReference type="EMBL" id="CACVBM020000066">
    <property type="protein sequence ID" value="CAA7013720.1"/>
    <property type="molecule type" value="Genomic_DNA"/>
</dbReference>
<dbReference type="InterPro" id="IPR013187">
    <property type="entry name" value="F-box-assoc_dom_typ3"/>
</dbReference>
<dbReference type="AlphaFoldDB" id="A0A6D2HHB1"/>